<evidence type="ECO:0000256" key="4">
    <source>
        <dbReference type="ARBA" id="ARBA00020594"/>
    </source>
</evidence>
<dbReference type="GO" id="GO:0005634">
    <property type="term" value="C:nucleus"/>
    <property type="evidence" value="ECO:0007669"/>
    <property type="project" value="UniProtKB-SubCell"/>
</dbReference>
<reference evidence="11" key="1">
    <citation type="submission" date="2016-06" db="UniProtKB">
        <authorList>
            <consortium name="WormBaseParasite"/>
        </authorList>
    </citation>
    <scope>IDENTIFICATION</scope>
</reference>
<keyword evidence="7" id="KW-0808">Transferase</keyword>
<accession>A0A183AFU2</accession>
<dbReference type="Pfam" id="PF10294">
    <property type="entry name" value="Methyltransf_16"/>
    <property type="match status" value="1"/>
</dbReference>
<evidence type="ECO:0000256" key="1">
    <source>
        <dbReference type="ARBA" id="ARBA00004123"/>
    </source>
</evidence>
<evidence type="ECO:0000256" key="6">
    <source>
        <dbReference type="ARBA" id="ARBA00022603"/>
    </source>
</evidence>
<dbReference type="InterPro" id="IPR025800">
    <property type="entry name" value="CaM-Lys-N-MeTrfase"/>
</dbReference>
<evidence type="ECO:0000313" key="10">
    <source>
        <dbReference type="Proteomes" id="UP000272942"/>
    </source>
</evidence>
<evidence type="ECO:0000256" key="3">
    <source>
        <dbReference type="ARBA" id="ARBA00011914"/>
    </source>
</evidence>
<dbReference type="EMBL" id="UZAN01042728">
    <property type="protein sequence ID" value="VDP76645.1"/>
    <property type="molecule type" value="Genomic_DNA"/>
</dbReference>
<dbReference type="GO" id="GO:0018025">
    <property type="term" value="F:calmodulin-lysine N-methyltransferase activity"/>
    <property type="evidence" value="ECO:0007669"/>
    <property type="project" value="UniProtKB-EC"/>
</dbReference>
<dbReference type="OrthoDB" id="413520at2759"/>
<dbReference type="GO" id="GO:0032259">
    <property type="term" value="P:methylation"/>
    <property type="evidence" value="ECO:0007669"/>
    <property type="project" value="UniProtKB-KW"/>
</dbReference>
<dbReference type="InterPro" id="IPR029063">
    <property type="entry name" value="SAM-dependent_MTases_sf"/>
</dbReference>
<name>A0A183AFU2_9TREM</name>
<evidence type="ECO:0000256" key="7">
    <source>
        <dbReference type="ARBA" id="ARBA00022679"/>
    </source>
</evidence>
<reference evidence="9 10" key="2">
    <citation type="submission" date="2018-11" db="EMBL/GenBank/DDBJ databases">
        <authorList>
            <consortium name="Pathogen Informatics"/>
        </authorList>
    </citation>
    <scope>NUCLEOTIDE SEQUENCE [LARGE SCALE GENOMIC DNA]</scope>
    <source>
        <strain evidence="9 10">Egypt</strain>
    </source>
</reference>
<protein>
    <recommendedName>
        <fullName evidence="4">Calmodulin-lysine N-methyltransferase</fullName>
        <ecNumber evidence="3">2.1.1.60</ecNumber>
    </recommendedName>
</protein>
<keyword evidence="10" id="KW-1185">Reference proteome</keyword>
<dbReference type="AlphaFoldDB" id="A0A183AFU2"/>
<organism evidence="11">
    <name type="scientific">Echinostoma caproni</name>
    <dbReference type="NCBI Taxonomy" id="27848"/>
    <lineage>
        <taxon>Eukaryota</taxon>
        <taxon>Metazoa</taxon>
        <taxon>Spiralia</taxon>
        <taxon>Lophotrochozoa</taxon>
        <taxon>Platyhelminthes</taxon>
        <taxon>Trematoda</taxon>
        <taxon>Digenea</taxon>
        <taxon>Plagiorchiida</taxon>
        <taxon>Echinostomata</taxon>
        <taxon>Echinostomatoidea</taxon>
        <taxon>Echinostomatidae</taxon>
        <taxon>Echinostoma</taxon>
    </lineage>
</organism>
<comment type="subcellular location">
    <subcellularLocation>
        <location evidence="2">Cytoplasm</location>
    </subcellularLocation>
    <subcellularLocation>
        <location evidence="1">Nucleus</location>
    </subcellularLocation>
</comment>
<dbReference type="WBParaSite" id="ECPE_0000584001-mRNA-1">
    <property type="protein sequence ID" value="ECPE_0000584001-mRNA-1"/>
    <property type="gene ID" value="ECPE_0000584001"/>
</dbReference>
<sequence>MEATKHRLYTLSGFDNTGNVHVWSSELLLAHAFLCIPAYPGLLRLFSSRFLPGHLQRVCELGAGMTGAAGLALCACGSLPEPMFKPFYVLLTDGNERCVESLKANAERQETRFKSQLGDAFRLEARHLSWAIENEVETSELDPSLLHSFDLVLAADCFFNLTGHRGLLQLIDALLSYRRCSAFLAIAPWRGSTLRQFLHLVTTEHYRRWKVTCLDSESYLHPRLLRILVDNLSNLPRGAIDDKVLGQLILLERIDSIPAEKIY</sequence>
<keyword evidence="5" id="KW-0963">Cytoplasm</keyword>
<gene>
    <name evidence="9" type="ORF">ECPE_LOCUS5827</name>
</gene>
<dbReference type="SUPFAM" id="SSF53335">
    <property type="entry name" value="S-adenosyl-L-methionine-dependent methyltransferases"/>
    <property type="match status" value="1"/>
</dbReference>
<evidence type="ECO:0000313" key="9">
    <source>
        <dbReference type="EMBL" id="VDP76645.1"/>
    </source>
</evidence>
<keyword evidence="8" id="KW-0539">Nucleus</keyword>
<evidence type="ECO:0000256" key="2">
    <source>
        <dbReference type="ARBA" id="ARBA00004496"/>
    </source>
</evidence>
<dbReference type="Gene3D" id="3.40.50.150">
    <property type="entry name" value="Vaccinia Virus protein VP39"/>
    <property type="match status" value="1"/>
</dbReference>
<dbReference type="InterPro" id="IPR019410">
    <property type="entry name" value="Methyltransf_16"/>
</dbReference>
<dbReference type="PANTHER" id="PTHR13539">
    <property type="entry name" value="CALMODULIN-LYSINE N-METHYLTRANSFERASE"/>
    <property type="match status" value="1"/>
</dbReference>
<keyword evidence="6" id="KW-0489">Methyltransferase</keyword>
<evidence type="ECO:0000313" key="11">
    <source>
        <dbReference type="WBParaSite" id="ECPE_0000584001-mRNA-1"/>
    </source>
</evidence>
<dbReference type="GO" id="GO:0005737">
    <property type="term" value="C:cytoplasm"/>
    <property type="evidence" value="ECO:0007669"/>
    <property type="project" value="UniProtKB-SubCell"/>
</dbReference>
<proteinExistence type="predicted"/>
<dbReference type="PANTHER" id="PTHR13539:SF3">
    <property type="entry name" value="CALMODULIN-LYSINE N-METHYLTRANSFERASE"/>
    <property type="match status" value="1"/>
</dbReference>
<dbReference type="EC" id="2.1.1.60" evidence="3"/>
<dbReference type="Proteomes" id="UP000272942">
    <property type="component" value="Unassembled WGS sequence"/>
</dbReference>
<evidence type="ECO:0000256" key="5">
    <source>
        <dbReference type="ARBA" id="ARBA00022490"/>
    </source>
</evidence>
<evidence type="ECO:0000256" key="8">
    <source>
        <dbReference type="ARBA" id="ARBA00023242"/>
    </source>
</evidence>